<keyword evidence="9" id="KW-1185">Reference proteome</keyword>
<proteinExistence type="inferred from homology"/>
<comment type="similarity">
    <text evidence="5">Belongs to the SAT4 family.</text>
</comment>
<evidence type="ECO:0000256" key="2">
    <source>
        <dbReference type="ARBA" id="ARBA00022692"/>
    </source>
</evidence>
<dbReference type="EMBL" id="JARJCM010000119">
    <property type="protein sequence ID" value="KAJ7027831.1"/>
    <property type="molecule type" value="Genomic_DNA"/>
</dbReference>
<feature type="transmembrane region" description="Helical" evidence="6">
    <location>
        <begin position="153"/>
        <end position="178"/>
    </location>
</feature>
<feature type="transmembrane region" description="Helical" evidence="6">
    <location>
        <begin position="190"/>
        <end position="212"/>
    </location>
</feature>
<evidence type="ECO:0000256" key="5">
    <source>
        <dbReference type="ARBA" id="ARBA00038359"/>
    </source>
</evidence>
<reference evidence="8" key="1">
    <citation type="submission" date="2023-03" db="EMBL/GenBank/DDBJ databases">
        <title>Massive genome expansion in bonnet fungi (Mycena s.s.) driven by repeated elements and novel gene families across ecological guilds.</title>
        <authorList>
            <consortium name="Lawrence Berkeley National Laboratory"/>
            <person name="Harder C.B."/>
            <person name="Miyauchi S."/>
            <person name="Viragh M."/>
            <person name="Kuo A."/>
            <person name="Thoen E."/>
            <person name="Andreopoulos B."/>
            <person name="Lu D."/>
            <person name="Skrede I."/>
            <person name="Drula E."/>
            <person name="Henrissat B."/>
            <person name="Morin E."/>
            <person name="Kohler A."/>
            <person name="Barry K."/>
            <person name="LaButti K."/>
            <person name="Morin E."/>
            <person name="Salamov A."/>
            <person name="Lipzen A."/>
            <person name="Mereny Z."/>
            <person name="Hegedus B."/>
            <person name="Baldrian P."/>
            <person name="Stursova M."/>
            <person name="Weitz H."/>
            <person name="Taylor A."/>
            <person name="Grigoriev I.V."/>
            <person name="Nagy L.G."/>
            <person name="Martin F."/>
            <person name="Kauserud H."/>
        </authorList>
    </citation>
    <scope>NUCLEOTIDE SEQUENCE</scope>
    <source>
        <strain evidence="8">CBHHK200</strain>
    </source>
</reference>
<keyword evidence="3 6" id="KW-1133">Transmembrane helix</keyword>
<dbReference type="Proteomes" id="UP001218188">
    <property type="component" value="Unassembled WGS sequence"/>
</dbReference>
<comment type="subcellular location">
    <subcellularLocation>
        <location evidence="1">Membrane</location>
        <topology evidence="1">Multi-pass membrane protein</topology>
    </subcellularLocation>
</comment>
<feature type="transmembrane region" description="Helical" evidence="6">
    <location>
        <begin position="13"/>
        <end position="31"/>
    </location>
</feature>
<evidence type="ECO:0000256" key="4">
    <source>
        <dbReference type="ARBA" id="ARBA00023136"/>
    </source>
</evidence>
<evidence type="ECO:0000313" key="8">
    <source>
        <dbReference type="EMBL" id="KAJ7027831.1"/>
    </source>
</evidence>
<feature type="domain" description="Rhodopsin" evidence="7">
    <location>
        <begin position="29"/>
        <end position="213"/>
    </location>
</feature>
<feature type="transmembrane region" description="Helical" evidence="6">
    <location>
        <begin position="112"/>
        <end position="133"/>
    </location>
</feature>
<dbReference type="InterPro" id="IPR049326">
    <property type="entry name" value="Rhodopsin_dom_fungi"/>
</dbReference>
<evidence type="ECO:0000256" key="1">
    <source>
        <dbReference type="ARBA" id="ARBA00004141"/>
    </source>
</evidence>
<evidence type="ECO:0000259" key="7">
    <source>
        <dbReference type="Pfam" id="PF20684"/>
    </source>
</evidence>
<sequence>MINLNDPLVQLKITSGTCSFFALGSTLYRLYHRRGRFGVDDFWALVAFIALIIQVVAVFLHFPAPSNLSQTTRAAVFYLSATTFYVIIWASRLSILFSLIRIDPTSETRRRLFWVAAAFVVVSLVLLAQLFWVCEGTFDSWKDEPHPGCELPLQVAVFQLITAIIADCILLFTPLLLFRDLLDKALRQKLGIIFSTCIVTTIVSLVHAALILQKGEDCLSLIVANLPVVVTAMVDIAAETDQPGTSQTSPFSTFWSGGWITTRQVTEGAAAAVDSPAHLVGDEGGDNMELPYIKTTGTNILWNENDLPESEQAGHSLEELEGKHPLYVDFIS</sequence>
<dbReference type="PANTHER" id="PTHR33048">
    <property type="entry name" value="PTH11-LIKE INTEGRAL MEMBRANE PROTEIN (AFU_ORTHOLOGUE AFUA_5G11245)"/>
    <property type="match status" value="1"/>
</dbReference>
<name>A0AAD6WY95_9AGAR</name>
<organism evidence="8 9">
    <name type="scientific">Mycena alexandri</name>
    <dbReference type="NCBI Taxonomy" id="1745969"/>
    <lineage>
        <taxon>Eukaryota</taxon>
        <taxon>Fungi</taxon>
        <taxon>Dikarya</taxon>
        <taxon>Basidiomycota</taxon>
        <taxon>Agaricomycotina</taxon>
        <taxon>Agaricomycetes</taxon>
        <taxon>Agaricomycetidae</taxon>
        <taxon>Agaricales</taxon>
        <taxon>Marasmiineae</taxon>
        <taxon>Mycenaceae</taxon>
        <taxon>Mycena</taxon>
    </lineage>
</organism>
<keyword evidence="4 6" id="KW-0472">Membrane</keyword>
<comment type="caution">
    <text evidence="8">The sequence shown here is derived from an EMBL/GenBank/DDBJ whole genome shotgun (WGS) entry which is preliminary data.</text>
</comment>
<feature type="transmembrane region" description="Helical" evidence="6">
    <location>
        <begin position="43"/>
        <end position="64"/>
    </location>
</feature>
<gene>
    <name evidence="8" type="ORF">C8F04DRAFT_1399343</name>
</gene>
<evidence type="ECO:0000256" key="6">
    <source>
        <dbReference type="SAM" id="Phobius"/>
    </source>
</evidence>
<evidence type="ECO:0000256" key="3">
    <source>
        <dbReference type="ARBA" id="ARBA00022989"/>
    </source>
</evidence>
<keyword evidence="2 6" id="KW-0812">Transmembrane</keyword>
<accession>A0AAD6WY95</accession>
<dbReference type="PANTHER" id="PTHR33048:SF92">
    <property type="entry name" value="INTEGRAL MEMBRANE PROTEIN"/>
    <property type="match status" value="1"/>
</dbReference>
<evidence type="ECO:0000313" key="9">
    <source>
        <dbReference type="Proteomes" id="UP001218188"/>
    </source>
</evidence>
<dbReference type="AlphaFoldDB" id="A0AAD6WY95"/>
<feature type="transmembrane region" description="Helical" evidence="6">
    <location>
        <begin position="76"/>
        <end position="100"/>
    </location>
</feature>
<protein>
    <recommendedName>
        <fullName evidence="7">Rhodopsin domain-containing protein</fullName>
    </recommendedName>
</protein>
<dbReference type="Pfam" id="PF20684">
    <property type="entry name" value="Fung_rhodopsin"/>
    <property type="match status" value="1"/>
</dbReference>
<dbReference type="InterPro" id="IPR052337">
    <property type="entry name" value="SAT4-like"/>
</dbReference>
<dbReference type="GO" id="GO:0016020">
    <property type="term" value="C:membrane"/>
    <property type="evidence" value="ECO:0007669"/>
    <property type="project" value="UniProtKB-SubCell"/>
</dbReference>